<dbReference type="PROSITE" id="PS50850">
    <property type="entry name" value="MFS"/>
    <property type="match status" value="1"/>
</dbReference>
<accession>A0A0D2EY59</accession>
<feature type="transmembrane region" description="Helical" evidence="7">
    <location>
        <begin position="240"/>
        <end position="261"/>
    </location>
</feature>
<feature type="transmembrane region" description="Helical" evidence="7">
    <location>
        <begin position="110"/>
        <end position="129"/>
    </location>
</feature>
<feature type="transmembrane region" description="Helical" evidence="7">
    <location>
        <begin position="273"/>
        <end position="294"/>
    </location>
</feature>
<feature type="transmembrane region" description="Helical" evidence="7">
    <location>
        <begin position="83"/>
        <end position="103"/>
    </location>
</feature>
<keyword evidence="4 7" id="KW-1133">Transmembrane helix</keyword>
<dbReference type="AlphaFoldDB" id="A0A0D2EY59"/>
<name>A0A0D2EY59_9EURO</name>
<feature type="transmembrane region" description="Helical" evidence="7">
    <location>
        <begin position="44"/>
        <end position="71"/>
    </location>
</feature>
<keyword evidence="5 7" id="KW-0472">Membrane</keyword>
<feature type="transmembrane region" description="Helical" evidence="7">
    <location>
        <begin position="533"/>
        <end position="552"/>
    </location>
</feature>
<feature type="domain" description="Major facilitator superfamily (MFS) profile" evidence="8">
    <location>
        <begin position="44"/>
        <end position="504"/>
    </location>
</feature>
<keyword evidence="3 7" id="KW-0812">Transmembrane</keyword>
<dbReference type="Proteomes" id="UP000054342">
    <property type="component" value="Unassembled WGS sequence"/>
</dbReference>
<feature type="transmembrane region" description="Helical" evidence="7">
    <location>
        <begin position="168"/>
        <end position="192"/>
    </location>
</feature>
<feature type="transmembrane region" description="Helical" evidence="7">
    <location>
        <begin position="407"/>
        <end position="428"/>
    </location>
</feature>
<keyword evidence="2" id="KW-0813">Transport</keyword>
<reference evidence="9 10" key="1">
    <citation type="submission" date="2015-01" db="EMBL/GenBank/DDBJ databases">
        <title>The Genome Sequence of Exophiala xenobiotica CBS118157.</title>
        <authorList>
            <consortium name="The Broad Institute Genomics Platform"/>
            <person name="Cuomo C."/>
            <person name="de Hoog S."/>
            <person name="Gorbushina A."/>
            <person name="Stielow B."/>
            <person name="Teixiera M."/>
            <person name="Abouelleil A."/>
            <person name="Chapman S.B."/>
            <person name="Priest M."/>
            <person name="Young S.K."/>
            <person name="Wortman J."/>
            <person name="Nusbaum C."/>
            <person name="Birren B."/>
        </authorList>
    </citation>
    <scope>NUCLEOTIDE SEQUENCE [LARGE SCALE GENOMIC DNA]</scope>
    <source>
        <strain evidence="9 10">CBS 118157</strain>
    </source>
</reference>
<feature type="transmembrane region" description="Helical" evidence="7">
    <location>
        <begin position="355"/>
        <end position="375"/>
    </location>
</feature>
<dbReference type="InterPro" id="IPR053791">
    <property type="entry name" value="MFS_Tri12-like"/>
</dbReference>
<evidence type="ECO:0000259" key="8">
    <source>
        <dbReference type="PROSITE" id="PS50850"/>
    </source>
</evidence>
<dbReference type="CDD" id="cd06179">
    <property type="entry name" value="MFS_TRI12_like"/>
    <property type="match status" value="1"/>
</dbReference>
<dbReference type="InterPro" id="IPR010573">
    <property type="entry name" value="MFS_Str1/Tri12-like"/>
</dbReference>
<dbReference type="OrthoDB" id="2587356at2759"/>
<sequence length="589" mass="62802">MQEPKELSTFSFHDESVDTTKPDGPELRAEAETYEERKVDRRTIMAIVALAVTYESVVLSFVLPVAVLLTIDADIGPSKQLNWAPTAWTLAQGVVMTIAGSLSDICGRRNFALAGNLMGLIGCIIGSRARSIDTIIAGLAITGSGSGSQLLSLACANEIVPKRSRGKAIAALNLASMPGSCFGSLIAYRLVATFNWRWTFYVGIIANGLALLLVAIFYWPPNFIGLHPEGKTRRQQFQDLDFIGLLFYGGGLIIFLLGISWGNNPYPWKSAHVLVPLLLGLLKFLVAFPLWEVYGPRNVSKLCPPEIFANFRTFILPLVVSFVSGSLVAPSLLTVNTEVQLLFTTVPQKIGWYSVAYNTPVTLFGAAAAFSFTTFGCTRIQFSTATLLQAVLTAAMASITPHTSTRAIVLVVFAAGFVGATHMLKILMLQFGAPDKHIGLATGLMGSTTAVGGAIALAIYSSIIRDKTASDLSPTIAAAAMEAGLPASRLQSFLPAFLTHNSTALDPVAGVTPAVLTAADEASKDVYAQAFKLVYLVTIAFGVPAFIAAVFTPSVDHKLTSQINVKLDAPHLVGRGKGEAAVLYSLDHE</sequence>
<evidence type="ECO:0000256" key="7">
    <source>
        <dbReference type="SAM" id="Phobius"/>
    </source>
</evidence>
<evidence type="ECO:0000256" key="2">
    <source>
        <dbReference type="ARBA" id="ARBA00022448"/>
    </source>
</evidence>
<dbReference type="InterPro" id="IPR036259">
    <property type="entry name" value="MFS_trans_sf"/>
</dbReference>
<dbReference type="Pfam" id="PF06609">
    <property type="entry name" value="TRI12"/>
    <property type="match status" value="1"/>
</dbReference>
<dbReference type="RefSeq" id="XP_013313333.1">
    <property type="nucleotide sequence ID" value="XM_013457879.1"/>
</dbReference>
<gene>
    <name evidence="9" type="ORF">PV05_08372</name>
</gene>
<feature type="transmembrane region" description="Helical" evidence="7">
    <location>
        <begin position="135"/>
        <end position="156"/>
    </location>
</feature>
<evidence type="ECO:0000256" key="4">
    <source>
        <dbReference type="ARBA" id="ARBA00022989"/>
    </source>
</evidence>
<dbReference type="PANTHER" id="PTHR23501:SF109">
    <property type="entry name" value="MAJOR FACILITATOR SUPERFAMILY (MFS) PROFILE DOMAIN-CONTAINING PROTEIN-RELATED"/>
    <property type="match status" value="1"/>
</dbReference>
<feature type="transmembrane region" description="Helical" evidence="7">
    <location>
        <begin position="198"/>
        <end position="219"/>
    </location>
</feature>
<evidence type="ECO:0000313" key="10">
    <source>
        <dbReference type="Proteomes" id="UP000054342"/>
    </source>
</evidence>
<evidence type="ECO:0000256" key="3">
    <source>
        <dbReference type="ARBA" id="ARBA00022692"/>
    </source>
</evidence>
<evidence type="ECO:0000256" key="6">
    <source>
        <dbReference type="SAM" id="MobiDB-lite"/>
    </source>
</evidence>
<dbReference type="Gene3D" id="1.20.1250.20">
    <property type="entry name" value="MFS general substrate transporter like domains"/>
    <property type="match status" value="1"/>
</dbReference>
<dbReference type="InterPro" id="IPR020846">
    <property type="entry name" value="MFS_dom"/>
</dbReference>
<dbReference type="EMBL" id="KN847321">
    <property type="protein sequence ID" value="KIW52749.1"/>
    <property type="molecule type" value="Genomic_DNA"/>
</dbReference>
<dbReference type="PANTHER" id="PTHR23501">
    <property type="entry name" value="MAJOR FACILITATOR SUPERFAMILY"/>
    <property type="match status" value="1"/>
</dbReference>
<dbReference type="GO" id="GO:0022857">
    <property type="term" value="F:transmembrane transporter activity"/>
    <property type="evidence" value="ECO:0007669"/>
    <property type="project" value="InterPro"/>
</dbReference>
<feature type="transmembrane region" description="Helical" evidence="7">
    <location>
        <begin position="440"/>
        <end position="463"/>
    </location>
</feature>
<comment type="subcellular location">
    <subcellularLocation>
        <location evidence="1">Membrane</location>
        <topology evidence="1">Multi-pass membrane protein</topology>
    </subcellularLocation>
</comment>
<dbReference type="HOGENOM" id="CLU_000960_25_2_1"/>
<evidence type="ECO:0000256" key="5">
    <source>
        <dbReference type="ARBA" id="ARBA00023136"/>
    </source>
</evidence>
<dbReference type="SUPFAM" id="SSF103473">
    <property type="entry name" value="MFS general substrate transporter"/>
    <property type="match status" value="1"/>
</dbReference>
<keyword evidence="10" id="KW-1185">Reference proteome</keyword>
<feature type="region of interest" description="Disordered" evidence="6">
    <location>
        <begin position="1"/>
        <end position="25"/>
    </location>
</feature>
<evidence type="ECO:0000256" key="1">
    <source>
        <dbReference type="ARBA" id="ARBA00004141"/>
    </source>
</evidence>
<evidence type="ECO:0000313" key="9">
    <source>
        <dbReference type="EMBL" id="KIW52749.1"/>
    </source>
</evidence>
<dbReference type="GeneID" id="25330280"/>
<proteinExistence type="predicted"/>
<protein>
    <recommendedName>
        <fullName evidence="8">Major facilitator superfamily (MFS) profile domain-containing protein</fullName>
    </recommendedName>
</protein>
<organism evidence="9 10">
    <name type="scientific">Exophiala xenobiotica</name>
    <dbReference type="NCBI Taxonomy" id="348802"/>
    <lineage>
        <taxon>Eukaryota</taxon>
        <taxon>Fungi</taxon>
        <taxon>Dikarya</taxon>
        <taxon>Ascomycota</taxon>
        <taxon>Pezizomycotina</taxon>
        <taxon>Eurotiomycetes</taxon>
        <taxon>Chaetothyriomycetidae</taxon>
        <taxon>Chaetothyriales</taxon>
        <taxon>Herpotrichiellaceae</taxon>
        <taxon>Exophiala</taxon>
    </lineage>
</organism>
<feature type="transmembrane region" description="Helical" evidence="7">
    <location>
        <begin position="314"/>
        <end position="335"/>
    </location>
</feature>
<dbReference type="GO" id="GO:0005886">
    <property type="term" value="C:plasma membrane"/>
    <property type="evidence" value="ECO:0007669"/>
    <property type="project" value="TreeGrafter"/>
</dbReference>